<feature type="domain" description="DUF4190" evidence="2">
    <location>
        <begin position="3"/>
        <end position="63"/>
    </location>
</feature>
<dbReference type="GeneID" id="71769710"/>
<accession>A0A3S4TY36</accession>
<gene>
    <name evidence="3" type="ORF">NCTC12967_00020</name>
</gene>
<proteinExistence type="predicted"/>
<keyword evidence="1" id="KW-1133">Transmembrane helix</keyword>
<evidence type="ECO:0000313" key="3">
    <source>
        <dbReference type="EMBL" id="VEH68764.1"/>
    </source>
</evidence>
<dbReference type="Proteomes" id="UP000273044">
    <property type="component" value="Chromosome"/>
</dbReference>
<evidence type="ECO:0000256" key="1">
    <source>
        <dbReference type="SAM" id="Phobius"/>
    </source>
</evidence>
<name>A0A3S4TY36_9ACTN</name>
<protein>
    <recommendedName>
        <fullName evidence="2">DUF4190 domain-containing protein</fullName>
    </recommendedName>
</protein>
<sequence length="73" mass="7295">MCVGSAIAGVIALLFPLFGVTGVIAIVCGVKGRSSADETGAGGRGLATLGIVLGFLSLLRLILGFLTLASMMR</sequence>
<dbReference type="RefSeq" id="WP_061788051.1">
    <property type="nucleotide sequence ID" value="NZ_CAJZDL010000133.1"/>
</dbReference>
<keyword evidence="1" id="KW-0812">Transmembrane</keyword>
<evidence type="ECO:0000259" key="2">
    <source>
        <dbReference type="Pfam" id="PF13828"/>
    </source>
</evidence>
<dbReference type="Pfam" id="PF13828">
    <property type="entry name" value="DUF4190"/>
    <property type="match status" value="1"/>
</dbReference>
<keyword evidence="1" id="KW-0472">Membrane</keyword>
<organism evidence="3 4">
    <name type="scientific">Arachnia propionica</name>
    <dbReference type="NCBI Taxonomy" id="1750"/>
    <lineage>
        <taxon>Bacteria</taxon>
        <taxon>Bacillati</taxon>
        <taxon>Actinomycetota</taxon>
        <taxon>Actinomycetes</taxon>
        <taxon>Propionibacteriales</taxon>
        <taxon>Propionibacteriaceae</taxon>
        <taxon>Arachnia</taxon>
    </lineage>
</organism>
<dbReference type="EMBL" id="LR134406">
    <property type="protein sequence ID" value="VEH68764.1"/>
    <property type="molecule type" value="Genomic_DNA"/>
</dbReference>
<dbReference type="InterPro" id="IPR025241">
    <property type="entry name" value="DUF4190"/>
</dbReference>
<evidence type="ECO:0000313" key="4">
    <source>
        <dbReference type="Proteomes" id="UP000273044"/>
    </source>
</evidence>
<feature type="transmembrane region" description="Helical" evidence="1">
    <location>
        <begin position="49"/>
        <end position="69"/>
    </location>
</feature>
<dbReference type="AlphaFoldDB" id="A0A3S4TY36"/>
<keyword evidence="4" id="KW-1185">Reference proteome</keyword>
<reference evidence="3 4" key="1">
    <citation type="submission" date="2018-12" db="EMBL/GenBank/DDBJ databases">
        <authorList>
            <consortium name="Pathogen Informatics"/>
        </authorList>
    </citation>
    <scope>NUCLEOTIDE SEQUENCE [LARGE SCALE GENOMIC DNA]</scope>
    <source>
        <strain evidence="3 4">NCTC12967</strain>
    </source>
</reference>